<dbReference type="PANTHER" id="PTHR44156">
    <property type="entry name" value="SUPERNUMERARY LIMBS, ISOFORM B-RELATED"/>
    <property type="match status" value="1"/>
</dbReference>
<dbReference type="GO" id="GO:0000132">
    <property type="term" value="P:establishment of mitotic spindle orientation"/>
    <property type="evidence" value="ECO:0007669"/>
    <property type="project" value="UniProtKB-UniRule"/>
</dbReference>
<dbReference type="HAMAP" id="MF_03141">
    <property type="entry name" value="lis1"/>
    <property type="match status" value="1"/>
</dbReference>
<reference evidence="13" key="1">
    <citation type="submission" date="2021-01" db="EMBL/GenBank/DDBJ databases">
        <authorList>
            <person name="Corre E."/>
            <person name="Pelletier E."/>
            <person name="Niang G."/>
            <person name="Scheremetjew M."/>
            <person name="Finn R."/>
            <person name="Kale V."/>
            <person name="Holt S."/>
            <person name="Cochrane G."/>
            <person name="Meng A."/>
            <person name="Brown T."/>
            <person name="Cohen L."/>
        </authorList>
    </citation>
    <scope>NUCLEOTIDE SEQUENCE</scope>
</reference>
<sequence>MVLTDRQRSELHSGLYEYFKSRQGDEWEKVAAALAEADPDVLAKEIKTVGGTPLLEKKWTAIPRLQKKVLELERTAAQNAKIHAHRTAGGGDGSGGAGGGLRRMLPRLPCAHTLQGHSAVVEAVAVHPVFTVVVSGSEDGTIKIWDHESGDYVRTLKGHTNTVNSLSFSPTGAYLVSSSTDLSIKLWDFSTYACLRTLRGHDHTISAVSFLPVASLLEAAANNTAASGGTEPASTTTGVASEVAGCKFLLSASRDQTVKLWDVESGFCDATIQDHNDWVRCLAVTEKGDLWASSGNDQVICVYHAEGSNNEKIVELRGHEHVVESVAFLTCNPTAAATSKHDETVRDYLASGSRDRTVKLWSIASAACLATFTAHENWVRSVLIHPSGNYIISAGDDRTIRVFDIKAQRCLRTLEGCHSHFVSSLAMHHTLPILVSGSVDQMVKCWMLD</sequence>
<keyword evidence="2 11" id="KW-0963">Cytoplasm</keyword>
<dbReference type="SUPFAM" id="SSF109925">
    <property type="entry name" value="Lissencephaly-1 protein (Lis-1, PAF-AH alpha) N-terminal domain"/>
    <property type="match status" value="1"/>
</dbReference>
<dbReference type="PROSITE" id="PS50294">
    <property type="entry name" value="WD_REPEATS_REGION"/>
    <property type="match status" value="4"/>
</dbReference>
<accession>A0A7S0PTV4</accession>
<evidence type="ECO:0000256" key="10">
    <source>
        <dbReference type="ARBA" id="ARBA00023306"/>
    </source>
</evidence>
<dbReference type="CDD" id="cd00200">
    <property type="entry name" value="WD40"/>
    <property type="match status" value="1"/>
</dbReference>
<dbReference type="GO" id="GO:0051301">
    <property type="term" value="P:cell division"/>
    <property type="evidence" value="ECO:0007669"/>
    <property type="project" value="UniProtKB-KW"/>
</dbReference>
<feature type="repeat" description="WD" evidence="12">
    <location>
        <begin position="156"/>
        <end position="197"/>
    </location>
</feature>
<comment type="function">
    <text evidence="11">Positively regulates the activity of the minus-end directed microtubule motor protein dynein. May enhance dynein-mediated microtubule sliding by targeting dynein to the microtubule plus end. Required for several dynein- and microtubule-dependent processes.</text>
</comment>
<feature type="repeat" description="WD" evidence="12">
    <location>
        <begin position="372"/>
        <end position="413"/>
    </location>
</feature>
<keyword evidence="1 11" id="KW-0813">Transport</keyword>
<keyword evidence="6" id="KW-0677">Repeat</keyword>
<dbReference type="GO" id="GO:0051012">
    <property type="term" value="P:microtubule sliding"/>
    <property type="evidence" value="ECO:0007669"/>
    <property type="project" value="UniProtKB-UniRule"/>
</dbReference>
<keyword evidence="7 11" id="KW-0498">Mitosis</keyword>
<dbReference type="PROSITE" id="PS50082">
    <property type="entry name" value="WD_REPEATS_2"/>
    <property type="match status" value="6"/>
</dbReference>
<evidence type="ECO:0000256" key="12">
    <source>
        <dbReference type="PROSITE-ProRule" id="PRU00221"/>
    </source>
</evidence>
<proteinExistence type="inferred from homology"/>
<dbReference type="InterPro" id="IPR020472">
    <property type="entry name" value="WD40_PAC1"/>
</dbReference>
<dbReference type="GO" id="GO:0005813">
    <property type="term" value="C:centrosome"/>
    <property type="evidence" value="ECO:0007669"/>
    <property type="project" value="UniProtKB-SubCell"/>
</dbReference>
<dbReference type="GO" id="GO:0005737">
    <property type="term" value="C:cytoplasm"/>
    <property type="evidence" value="ECO:0007669"/>
    <property type="project" value="UniProtKB-UniRule"/>
</dbReference>
<keyword evidence="8 11" id="KW-0175">Coiled coil</keyword>
<dbReference type="InterPro" id="IPR019775">
    <property type="entry name" value="WD40_repeat_CS"/>
</dbReference>
<dbReference type="InterPro" id="IPR037190">
    <property type="entry name" value="LIS1_N"/>
</dbReference>
<dbReference type="InterPro" id="IPR015943">
    <property type="entry name" value="WD40/YVTN_repeat-like_dom_sf"/>
</dbReference>
<organism evidence="13">
    <name type="scientific">Asterionellopsis glacialis</name>
    <dbReference type="NCBI Taxonomy" id="33640"/>
    <lineage>
        <taxon>Eukaryota</taxon>
        <taxon>Sar</taxon>
        <taxon>Stramenopiles</taxon>
        <taxon>Ochrophyta</taxon>
        <taxon>Bacillariophyta</taxon>
        <taxon>Fragilariophyceae</taxon>
        <taxon>Fragilariophycidae</taxon>
        <taxon>Fragilariales</taxon>
        <taxon>Fragilariaceae</taxon>
        <taxon>Asterionellopsis</taxon>
    </lineage>
</organism>
<gene>
    <name evidence="13" type="ORF">AGLA0713_LOCUS712</name>
</gene>
<evidence type="ECO:0000256" key="2">
    <source>
        <dbReference type="ARBA" id="ARBA00022490"/>
    </source>
</evidence>
<evidence type="ECO:0000256" key="9">
    <source>
        <dbReference type="ARBA" id="ARBA00023212"/>
    </source>
</evidence>
<dbReference type="SMART" id="SM00320">
    <property type="entry name" value="WD40"/>
    <property type="match status" value="7"/>
</dbReference>
<comment type="similarity">
    <text evidence="11">Belongs to the WD repeat LIS1/nudF family.</text>
</comment>
<evidence type="ECO:0000256" key="11">
    <source>
        <dbReference type="HAMAP-Rule" id="MF_03141"/>
    </source>
</evidence>
<evidence type="ECO:0000256" key="5">
    <source>
        <dbReference type="ARBA" id="ARBA00022701"/>
    </source>
</evidence>
<name>A0A7S0PTV4_9STRA</name>
<dbReference type="GO" id="GO:0005874">
    <property type="term" value="C:microtubule"/>
    <property type="evidence" value="ECO:0007669"/>
    <property type="project" value="UniProtKB-KW"/>
</dbReference>
<dbReference type="InterPro" id="IPR017252">
    <property type="entry name" value="Dynein_regulator_LIS1"/>
</dbReference>
<dbReference type="GO" id="GO:0070840">
    <property type="term" value="F:dynein complex binding"/>
    <property type="evidence" value="ECO:0007669"/>
    <property type="project" value="UniProtKB-UniRule"/>
</dbReference>
<dbReference type="SUPFAM" id="SSF50978">
    <property type="entry name" value="WD40 repeat-like"/>
    <property type="match status" value="1"/>
</dbReference>
<keyword evidence="4 11" id="KW-0132">Cell division</keyword>
<feature type="repeat" description="WD" evidence="12">
    <location>
        <begin position="415"/>
        <end position="449"/>
    </location>
</feature>
<keyword evidence="9 11" id="KW-0206">Cytoskeleton</keyword>
<dbReference type="GO" id="GO:0005875">
    <property type="term" value="C:microtubule associated complex"/>
    <property type="evidence" value="ECO:0007669"/>
    <property type="project" value="UniProtKB-UniRule"/>
</dbReference>
<keyword evidence="5 11" id="KW-0493">Microtubule</keyword>
<feature type="repeat" description="WD" evidence="12">
    <location>
        <begin position="348"/>
        <end position="371"/>
    </location>
</feature>
<protein>
    <recommendedName>
        <fullName evidence="11">Lissencephaly-1 homolog</fullName>
    </recommendedName>
</protein>
<dbReference type="Pfam" id="PF00400">
    <property type="entry name" value="WD40"/>
    <property type="match status" value="7"/>
</dbReference>
<feature type="repeat" description="WD" evidence="12">
    <location>
        <begin position="248"/>
        <end position="271"/>
    </location>
</feature>
<feature type="repeat" description="WD" evidence="12">
    <location>
        <begin position="114"/>
        <end position="155"/>
    </location>
</feature>
<evidence type="ECO:0000256" key="4">
    <source>
        <dbReference type="ARBA" id="ARBA00022618"/>
    </source>
</evidence>
<dbReference type="PROSITE" id="PS00678">
    <property type="entry name" value="WD_REPEATS_1"/>
    <property type="match status" value="2"/>
</dbReference>
<dbReference type="InterPro" id="IPR036322">
    <property type="entry name" value="WD40_repeat_dom_sf"/>
</dbReference>
<evidence type="ECO:0000256" key="1">
    <source>
        <dbReference type="ARBA" id="ARBA00022448"/>
    </source>
</evidence>
<evidence type="ECO:0000256" key="7">
    <source>
        <dbReference type="ARBA" id="ARBA00022776"/>
    </source>
</evidence>
<evidence type="ECO:0000313" key="13">
    <source>
        <dbReference type="EMBL" id="CAD8595884.1"/>
    </source>
</evidence>
<dbReference type="InterPro" id="IPR001680">
    <property type="entry name" value="WD40_rpt"/>
</dbReference>
<dbReference type="Gene3D" id="1.20.960.30">
    <property type="match status" value="1"/>
</dbReference>
<dbReference type="AlphaFoldDB" id="A0A7S0PTV4"/>
<keyword evidence="10 11" id="KW-0131">Cell cycle</keyword>
<dbReference type="Gene3D" id="2.130.10.10">
    <property type="entry name" value="YVTN repeat-like/Quinoprotein amine dehydrogenase"/>
    <property type="match status" value="3"/>
</dbReference>
<evidence type="ECO:0000256" key="8">
    <source>
        <dbReference type="ARBA" id="ARBA00023054"/>
    </source>
</evidence>
<comment type="subcellular location">
    <subcellularLocation>
        <location evidence="11">Cytoplasm</location>
        <location evidence="11">Cytoskeleton</location>
    </subcellularLocation>
    <subcellularLocation>
        <location evidence="11">Cytoplasm</location>
        <location evidence="11">Cytoskeleton</location>
        <location evidence="11">Microtubule organizing center</location>
        <location evidence="11">Centrosome</location>
    </subcellularLocation>
    <text evidence="11">Localizes to the plus end of microtubules and to the centrosome.</text>
</comment>
<dbReference type="EMBL" id="HBEX01001051">
    <property type="protein sequence ID" value="CAD8595884.1"/>
    <property type="molecule type" value="Transcribed_RNA"/>
</dbReference>
<evidence type="ECO:0000256" key="3">
    <source>
        <dbReference type="ARBA" id="ARBA00022574"/>
    </source>
</evidence>
<evidence type="ECO:0000256" key="6">
    <source>
        <dbReference type="ARBA" id="ARBA00022737"/>
    </source>
</evidence>
<keyword evidence="3 12" id="KW-0853">WD repeat</keyword>
<dbReference type="PRINTS" id="PR00320">
    <property type="entry name" value="GPROTEINBRPT"/>
</dbReference>
<dbReference type="InterPro" id="IPR053299">
    <property type="entry name" value="ASTRA_WD_repeat"/>
</dbReference>